<feature type="compositionally biased region" description="Polar residues" evidence="1">
    <location>
        <begin position="172"/>
        <end position="191"/>
    </location>
</feature>
<dbReference type="Proteomes" id="UP001498398">
    <property type="component" value="Unassembled WGS sequence"/>
</dbReference>
<accession>A0ABR1J0W6</accession>
<sequence length="229" mass="24856">MMLQVTDEQVEGKKDKKEKGANETFIFVRPTTRKTNHPLNLQVQLVPPHSRAPGGITLRQSIDDDAASTTSGADLSRATSAQSEAASSYSISGYNSTASSSAYASASTTSFSSVNSVSYGRRMIISLYNLQAHNIMTNTIVDAGTDAKFAKRDLTSNSKQESDTNRPIRLYPTQSGSATPEHTPASSAVSLPSFNAHDSELGHVPPSHHHLRRTCSFRMHVLFEVMTRP</sequence>
<feature type="region of interest" description="Disordered" evidence="1">
    <location>
        <begin position="153"/>
        <end position="191"/>
    </location>
</feature>
<proteinExistence type="predicted"/>
<name>A0ABR1J0W6_9AGAR</name>
<gene>
    <name evidence="2" type="ORF">VKT23_014270</name>
</gene>
<feature type="compositionally biased region" description="Basic and acidic residues" evidence="1">
    <location>
        <begin position="153"/>
        <end position="166"/>
    </location>
</feature>
<dbReference type="EMBL" id="JBANRG010000042">
    <property type="protein sequence ID" value="KAK7447059.1"/>
    <property type="molecule type" value="Genomic_DNA"/>
</dbReference>
<reference evidence="2 3" key="1">
    <citation type="submission" date="2024-01" db="EMBL/GenBank/DDBJ databases">
        <title>A draft genome for the cacao thread blight pathogen Marasmiellus scandens.</title>
        <authorList>
            <person name="Baruah I.K."/>
            <person name="Leung J."/>
            <person name="Bukari Y."/>
            <person name="Amoako-Attah I."/>
            <person name="Meinhardt L.W."/>
            <person name="Bailey B.A."/>
            <person name="Cohen S.P."/>
        </authorList>
    </citation>
    <scope>NUCLEOTIDE SEQUENCE [LARGE SCALE GENOMIC DNA]</scope>
    <source>
        <strain evidence="2 3">GH-19</strain>
    </source>
</reference>
<evidence type="ECO:0000313" key="3">
    <source>
        <dbReference type="Proteomes" id="UP001498398"/>
    </source>
</evidence>
<protein>
    <submittedName>
        <fullName evidence="2">Uncharacterized protein</fullName>
    </submittedName>
</protein>
<organism evidence="2 3">
    <name type="scientific">Marasmiellus scandens</name>
    <dbReference type="NCBI Taxonomy" id="2682957"/>
    <lineage>
        <taxon>Eukaryota</taxon>
        <taxon>Fungi</taxon>
        <taxon>Dikarya</taxon>
        <taxon>Basidiomycota</taxon>
        <taxon>Agaricomycotina</taxon>
        <taxon>Agaricomycetes</taxon>
        <taxon>Agaricomycetidae</taxon>
        <taxon>Agaricales</taxon>
        <taxon>Marasmiineae</taxon>
        <taxon>Omphalotaceae</taxon>
        <taxon>Marasmiellus</taxon>
    </lineage>
</organism>
<feature type="compositionally biased region" description="Low complexity" evidence="1">
    <location>
        <begin position="67"/>
        <end position="76"/>
    </location>
</feature>
<feature type="region of interest" description="Disordered" evidence="1">
    <location>
        <begin position="1"/>
        <end position="24"/>
    </location>
</feature>
<keyword evidence="3" id="KW-1185">Reference proteome</keyword>
<feature type="region of interest" description="Disordered" evidence="1">
    <location>
        <begin position="47"/>
        <end position="88"/>
    </location>
</feature>
<evidence type="ECO:0000313" key="2">
    <source>
        <dbReference type="EMBL" id="KAK7447059.1"/>
    </source>
</evidence>
<feature type="compositionally biased region" description="Basic and acidic residues" evidence="1">
    <location>
        <begin position="10"/>
        <end position="21"/>
    </location>
</feature>
<comment type="caution">
    <text evidence="2">The sequence shown here is derived from an EMBL/GenBank/DDBJ whole genome shotgun (WGS) entry which is preliminary data.</text>
</comment>
<evidence type="ECO:0000256" key="1">
    <source>
        <dbReference type="SAM" id="MobiDB-lite"/>
    </source>
</evidence>